<organism evidence="2 3">
    <name type="scientific">Panicum miliaceum</name>
    <name type="common">Proso millet</name>
    <name type="synonym">Broomcorn millet</name>
    <dbReference type="NCBI Taxonomy" id="4540"/>
    <lineage>
        <taxon>Eukaryota</taxon>
        <taxon>Viridiplantae</taxon>
        <taxon>Streptophyta</taxon>
        <taxon>Embryophyta</taxon>
        <taxon>Tracheophyta</taxon>
        <taxon>Spermatophyta</taxon>
        <taxon>Magnoliopsida</taxon>
        <taxon>Liliopsida</taxon>
        <taxon>Poales</taxon>
        <taxon>Poaceae</taxon>
        <taxon>PACMAD clade</taxon>
        <taxon>Panicoideae</taxon>
        <taxon>Panicodae</taxon>
        <taxon>Paniceae</taxon>
        <taxon>Panicinae</taxon>
        <taxon>Panicum</taxon>
        <taxon>Panicum sect. Panicum</taxon>
    </lineage>
</organism>
<gene>
    <name evidence="2" type="ORF">C2845_PM10G17160</name>
</gene>
<dbReference type="AlphaFoldDB" id="A0A3L6P9X3"/>
<sequence length="212" mass="22975">MAIGISEELMTEAEAISDPCACTVQRPIIIPESSPPSTSPGTRTFPAPANTSQPTPAHVGSRHRFMPGRSVGTREQAEAAPDPSPDPSRSRRLVASSQPTGKPGQEVGRRARALTRWRWARAFLGAPTVARTTQREGVKERRQRGRGGWAGEFMAAVGRMGGQQAPTEPKRVVQRVNSEVSMWGQASNNNYQILCGCKDTMKHFLMAGRGTI</sequence>
<evidence type="ECO:0000313" key="3">
    <source>
        <dbReference type="Proteomes" id="UP000275267"/>
    </source>
</evidence>
<comment type="caution">
    <text evidence="2">The sequence shown here is derived from an EMBL/GenBank/DDBJ whole genome shotgun (WGS) entry which is preliminary data.</text>
</comment>
<accession>A0A3L6P9X3</accession>
<dbReference type="EMBL" id="PQIB02000018">
    <property type="protein sequence ID" value="RLM54163.1"/>
    <property type="molecule type" value="Genomic_DNA"/>
</dbReference>
<name>A0A3L6P9X3_PANMI</name>
<dbReference type="Proteomes" id="UP000275267">
    <property type="component" value="Unassembled WGS sequence"/>
</dbReference>
<reference evidence="3" key="1">
    <citation type="journal article" date="2019" name="Nat. Commun.">
        <title>The genome of broomcorn millet.</title>
        <authorList>
            <person name="Zou C."/>
            <person name="Miki D."/>
            <person name="Li D."/>
            <person name="Tang Q."/>
            <person name="Xiao L."/>
            <person name="Rajput S."/>
            <person name="Deng P."/>
            <person name="Jia W."/>
            <person name="Huang R."/>
            <person name="Zhang M."/>
            <person name="Sun Y."/>
            <person name="Hu J."/>
            <person name="Fu X."/>
            <person name="Schnable P.S."/>
            <person name="Li F."/>
            <person name="Zhang H."/>
            <person name="Feng B."/>
            <person name="Zhu X."/>
            <person name="Liu R."/>
            <person name="Schnable J.C."/>
            <person name="Zhu J.-K."/>
            <person name="Zhang H."/>
        </authorList>
    </citation>
    <scope>NUCLEOTIDE SEQUENCE [LARGE SCALE GENOMIC DNA]</scope>
</reference>
<protein>
    <submittedName>
        <fullName evidence="2">Uncharacterized protein</fullName>
    </submittedName>
</protein>
<keyword evidence="3" id="KW-1185">Reference proteome</keyword>
<feature type="region of interest" description="Disordered" evidence="1">
    <location>
        <begin position="26"/>
        <end position="111"/>
    </location>
</feature>
<evidence type="ECO:0000256" key="1">
    <source>
        <dbReference type="SAM" id="MobiDB-lite"/>
    </source>
</evidence>
<evidence type="ECO:0000313" key="2">
    <source>
        <dbReference type="EMBL" id="RLM54163.1"/>
    </source>
</evidence>
<proteinExistence type="predicted"/>